<protein>
    <submittedName>
        <fullName evidence="2">Uncharacterized protein</fullName>
    </submittedName>
</protein>
<proteinExistence type="predicted"/>
<evidence type="ECO:0000313" key="3">
    <source>
        <dbReference type="Proteomes" id="UP001189429"/>
    </source>
</evidence>
<sequence length="137" mass="14355">MSEFSCSGQGLLSNWFNKGGNAGSSSAAAPPGPPPGPPKKGKCRLAIKLAFSMFLDALGNATYVFPGVGELGDAVFAPASAVLVKMLYDKNGVAGIAFAEEILPYTDITPTATLAFFMENVMGNNCLTRCFGFKKFE</sequence>
<comment type="caution">
    <text evidence="2">The sequence shown here is derived from an EMBL/GenBank/DDBJ whole genome shotgun (WGS) entry which is preliminary data.</text>
</comment>
<evidence type="ECO:0000256" key="1">
    <source>
        <dbReference type="SAM" id="MobiDB-lite"/>
    </source>
</evidence>
<dbReference type="EMBL" id="CAUYUJ010014678">
    <property type="protein sequence ID" value="CAK0844606.1"/>
    <property type="molecule type" value="Genomic_DNA"/>
</dbReference>
<keyword evidence="3" id="KW-1185">Reference proteome</keyword>
<dbReference type="Proteomes" id="UP001189429">
    <property type="component" value="Unassembled WGS sequence"/>
</dbReference>
<feature type="region of interest" description="Disordered" evidence="1">
    <location>
        <begin position="22"/>
        <end position="41"/>
    </location>
</feature>
<evidence type="ECO:0000313" key="2">
    <source>
        <dbReference type="EMBL" id="CAK0844606.1"/>
    </source>
</evidence>
<gene>
    <name evidence="2" type="ORF">PCOR1329_LOCUS38673</name>
</gene>
<name>A0ABN9TFN2_9DINO</name>
<reference evidence="2" key="1">
    <citation type="submission" date="2023-10" db="EMBL/GenBank/DDBJ databases">
        <authorList>
            <person name="Chen Y."/>
            <person name="Shah S."/>
            <person name="Dougan E. K."/>
            <person name="Thang M."/>
            <person name="Chan C."/>
        </authorList>
    </citation>
    <scope>NUCLEOTIDE SEQUENCE [LARGE SCALE GENOMIC DNA]</scope>
</reference>
<accession>A0ABN9TFN2</accession>
<organism evidence="2 3">
    <name type="scientific">Prorocentrum cordatum</name>
    <dbReference type="NCBI Taxonomy" id="2364126"/>
    <lineage>
        <taxon>Eukaryota</taxon>
        <taxon>Sar</taxon>
        <taxon>Alveolata</taxon>
        <taxon>Dinophyceae</taxon>
        <taxon>Prorocentrales</taxon>
        <taxon>Prorocentraceae</taxon>
        <taxon>Prorocentrum</taxon>
    </lineage>
</organism>